<name>D8UA85_VOLCA</name>
<dbReference type="AlphaFoldDB" id="D8UA85"/>
<protein>
    <submittedName>
        <fullName evidence="1">Uncharacterized protein</fullName>
    </submittedName>
</protein>
<proteinExistence type="predicted"/>
<dbReference type="KEGG" id="vcn:VOLCADRAFT_96484"/>
<accession>D8UA85</accession>
<reference evidence="1 2" key="1">
    <citation type="journal article" date="2010" name="Science">
        <title>Genomic analysis of organismal complexity in the multicellular green alga Volvox carteri.</title>
        <authorList>
            <person name="Prochnik S.E."/>
            <person name="Umen J."/>
            <person name="Nedelcu A.M."/>
            <person name="Hallmann A."/>
            <person name="Miller S.M."/>
            <person name="Nishii I."/>
            <person name="Ferris P."/>
            <person name="Kuo A."/>
            <person name="Mitros T."/>
            <person name="Fritz-Laylin L.K."/>
            <person name="Hellsten U."/>
            <person name="Chapman J."/>
            <person name="Simakov O."/>
            <person name="Rensing S.A."/>
            <person name="Terry A."/>
            <person name="Pangilinan J."/>
            <person name="Kapitonov V."/>
            <person name="Jurka J."/>
            <person name="Salamov A."/>
            <person name="Shapiro H."/>
            <person name="Schmutz J."/>
            <person name="Grimwood J."/>
            <person name="Lindquist E."/>
            <person name="Lucas S."/>
            <person name="Grigoriev I.V."/>
            <person name="Schmitt R."/>
            <person name="Kirk D."/>
            <person name="Rokhsar D.S."/>
        </authorList>
    </citation>
    <scope>NUCLEOTIDE SEQUENCE [LARGE SCALE GENOMIC DNA]</scope>
    <source>
        <strain evidence="2">f. Nagariensis / Eve</strain>
    </source>
</reference>
<dbReference type="EMBL" id="GL378373">
    <property type="protein sequence ID" value="EFJ43379.1"/>
    <property type="molecule type" value="Genomic_DNA"/>
</dbReference>
<dbReference type="InterPro" id="IPR052396">
    <property type="entry name" value="Meiotic_Drive_Suppr_Kinase"/>
</dbReference>
<organism evidence="2">
    <name type="scientific">Volvox carteri f. nagariensis</name>
    <dbReference type="NCBI Taxonomy" id="3068"/>
    <lineage>
        <taxon>Eukaryota</taxon>
        <taxon>Viridiplantae</taxon>
        <taxon>Chlorophyta</taxon>
        <taxon>core chlorophytes</taxon>
        <taxon>Chlorophyceae</taxon>
        <taxon>CS clade</taxon>
        <taxon>Chlamydomonadales</taxon>
        <taxon>Volvocaceae</taxon>
        <taxon>Volvox</taxon>
    </lineage>
</organism>
<dbReference type="PANTHER" id="PTHR37171">
    <property type="entry name" value="SERINE/THREONINE-PROTEIN KINASE YRZF-RELATED"/>
    <property type="match status" value="1"/>
</dbReference>
<sequence>MDWLSLRAPLEAWLKSAGAAKFSDEDLRVLWQGGYNMLDDLKVATRASLERAGLRPARVDQILNTQGADAGTSNTAAAAATAGPGIVADDPYKMTAHGAMMRMLPPINLRSSPCCSFSKTCGTRSCTFSAVKPWDSFLDELKMLEGQLDDNEQRFIPVLLAGDQPTDQGFQAAADEAEVRAPMQAMAQLVNSVAASMHIQGRLKGGGSGRGISSTDYIIQLRHGDIGQQKQQQYNSPSWDVYGCIEVKGDWQFPLEAHYDVSCMPLGEINRLGLGQALQQCYGDMVMDEAPLGMVTRHNLALLLKRSPNVADKTLYVSPVIGLDKMLLVLLFLLQQADLLEGMKKLLPREAVPITPGQGDNSKRELKRCQSLRLQEQRQMKQWSVLPGQGKVPGGLEQLTRKRGSKVLLPLELCGFGDVGLTGRCAGYGCYGSMLEGTIGGVAAVIKLFEQKRQGAMEAFTRELAVYLRLGSSISSNSSSNLQGALLVPRLLRYGMFAHSGALFLALTYEGDDLEAGAGRSTTVVGDAAASGSRGCSLQFA</sequence>
<dbReference type="GeneID" id="9616799"/>
<evidence type="ECO:0000313" key="1">
    <source>
        <dbReference type="EMBL" id="EFJ43379.1"/>
    </source>
</evidence>
<evidence type="ECO:0000313" key="2">
    <source>
        <dbReference type="Proteomes" id="UP000001058"/>
    </source>
</evidence>
<dbReference type="InParanoid" id="D8UA85"/>
<dbReference type="STRING" id="3068.D8UA85"/>
<dbReference type="RefSeq" id="XP_002955526.1">
    <property type="nucleotide sequence ID" value="XM_002955480.1"/>
</dbReference>
<dbReference type="Proteomes" id="UP000001058">
    <property type="component" value="Unassembled WGS sequence"/>
</dbReference>
<dbReference type="OrthoDB" id="549779at2759"/>
<gene>
    <name evidence="1" type="ORF">VOLCADRAFT_96484</name>
</gene>
<keyword evidence="2" id="KW-1185">Reference proteome</keyword>
<dbReference type="PANTHER" id="PTHR37171:SF1">
    <property type="entry name" value="SERINE_THREONINE-PROTEIN KINASE YRZF-RELATED"/>
    <property type="match status" value="1"/>
</dbReference>